<keyword evidence="1" id="KW-0812">Transmembrane</keyword>
<gene>
    <name evidence="2" type="ordered locus">P9211_11681</name>
</gene>
<dbReference type="Proteomes" id="UP000000788">
    <property type="component" value="Chromosome"/>
</dbReference>
<reference evidence="2 3" key="1">
    <citation type="journal article" date="2007" name="PLoS Genet.">
        <title>Patterns and implications of gene gain and loss in the evolution of Prochlorococcus.</title>
        <authorList>
            <person name="Kettler G.C."/>
            <person name="Martiny A.C."/>
            <person name="Huang K."/>
            <person name="Zucker J."/>
            <person name="Coleman M.L."/>
            <person name="Rodrigue S."/>
            <person name="Chen F."/>
            <person name="Lapidus A."/>
            <person name="Ferriera S."/>
            <person name="Johnson J."/>
            <person name="Steglich C."/>
            <person name="Church G.M."/>
            <person name="Richardson P."/>
            <person name="Chisholm S.W."/>
        </authorList>
    </citation>
    <scope>NUCLEOTIDE SEQUENCE [LARGE SCALE GENOMIC DNA]</scope>
    <source>
        <strain evidence="3">MIT 9211</strain>
    </source>
</reference>
<dbReference type="KEGG" id="pmj:P9211_11681"/>
<dbReference type="RefSeq" id="WP_012195720.1">
    <property type="nucleotide sequence ID" value="NC_009976.1"/>
</dbReference>
<dbReference type="STRING" id="93059.P9211_11681"/>
<keyword evidence="1" id="KW-0472">Membrane</keyword>
<feature type="transmembrane region" description="Helical" evidence="1">
    <location>
        <begin position="39"/>
        <end position="56"/>
    </location>
</feature>
<evidence type="ECO:0000313" key="3">
    <source>
        <dbReference type="Proteomes" id="UP000000788"/>
    </source>
</evidence>
<sequence length="78" mass="8398">MGIKNIASNLNIKDFKKFARVRLSSSEFLSGLLGELQELAVTLALAAMAIAFIFIADNEDDDDEGGGMMQPVYLAATD</sequence>
<keyword evidence="3" id="KW-1185">Reference proteome</keyword>
<dbReference type="EMBL" id="CP000878">
    <property type="protein sequence ID" value="ABX09099.1"/>
    <property type="molecule type" value="Genomic_DNA"/>
</dbReference>
<keyword evidence="1" id="KW-1133">Transmembrane helix</keyword>
<name>A9BB87_PROM4</name>
<accession>A9BB87</accession>
<evidence type="ECO:0000313" key="2">
    <source>
        <dbReference type="EMBL" id="ABX09099.1"/>
    </source>
</evidence>
<protein>
    <submittedName>
        <fullName evidence="2">Uncharacterized protein</fullName>
    </submittedName>
</protein>
<proteinExistence type="predicted"/>
<dbReference type="HOGENOM" id="CLU_2619195_0_0_3"/>
<evidence type="ECO:0000256" key="1">
    <source>
        <dbReference type="SAM" id="Phobius"/>
    </source>
</evidence>
<dbReference type="eggNOG" id="ENOG50322VG">
    <property type="taxonomic scope" value="Bacteria"/>
</dbReference>
<dbReference type="AlphaFoldDB" id="A9BB87"/>
<organism evidence="2 3">
    <name type="scientific">Prochlorococcus marinus (strain MIT 9211)</name>
    <dbReference type="NCBI Taxonomy" id="93059"/>
    <lineage>
        <taxon>Bacteria</taxon>
        <taxon>Bacillati</taxon>
        <taxon>Cyanobacteriota</taxon>
        <taxon>Cyanophyceae</taxon>
        <taxon>Synechococcales</taxon>
        <taxon>Prochlorococcaceae</taxon>
        <taxon>Prochlorococcus</taxon>
    </lineage>
</organism>